<dbReference type="Pfam" id="PF00825">
    <property type="entry name" value="Ribonuclease_P"/>
    <property type="match status" value="1"/>
</dbReference>
<keyword evidence="2 6" id="KW-0540">Nuclease</keyword>
<evidence type="ECO:0000256" key="2">
    <source>
        <dbReference type="ARBA" id="ARBA00022722"/>
    </source>
</evidence>
<dbReference type="NCBIfam" id="TIGR00188">
    <property type="entry name" value="rnpA"/>
    <property type="match status" value="1"/>
</dbReference>
<dbReference type="SUPFAM" id="SSF54211">
    <property type="entry name" value="Ribosomal protein S5 domain 2-like"/>
    <property type="match status" value="1"/>
</dbReference>
<reference evidence="8 9" key="1">
    <citation type="submission" date="2018-01" db="EMBL/GenBank/DDBJ databases">
        <title>Metagenomic assembled genomes from two thermal pools in the Uzon Caldera, Kamchatka, Russia.</title>
        <authorList>
            <person name="Wilkins L."/>
            <person name="Ettinger C."/>
        </authorList>
    </citation>
    <scope>NUCLEOTIDE SEQUENCE [LARGE SCALE GENOMIC DNA]</scope>
    <source>
        <strain evidence="8">ZAV-05</strain>
    </source>
</reference>
<evidence type="ECO:0000256" key="5">
    <source>
        <dbReference type="ARBA" id="ARBA00022884"/>
    </source>
</evidence>
<dbReference type="Gene3D" id="3.30.230.10">
    <property type="match status" value="1"/>
</dbReference>
<comment type="catalytic activity">
    <reaction evidence="6">
        <text>Endonucleolytic cleavage of RNA, removing 5'-extranucleotides from tRNA precursor.</text>
        <dbReference type="EC" id="3.1.26.5"/>
    </reaction>
</comment>
<accession>A0A2J6WIX8</accession>
<keyword evidence="5 6" id="KW-0694">RNA-binding</keyword>
<dbReference type="InterPro" id="IPR020568">
    <property type="entry name" value="Ribosomal_Su5_D2-typ_SF"/>
</dbReference>
<dbReference type="EMBL" id="PNIN01000056">
    <property type="protein sequence ID" value="PMP70259.1"/>
    <property type="molecule type" value="Genomic_DNA"/>
</dbReference>
<gene>
    <name evidence="6 8" type="primary">rnpA</name>
    <name evidence="8" type="ORF">C0187_05780</name>
</gene>
<protein>
    <recommendedName>
        <fullName evidence="6 7">Ribonuclease P protein component</fullName>
        <shortName evidence="6">RNase P protein</shortName>
        <shortName evidence="6">RNaseP protein</shortName>
        <ecNumber evidence="6 7">3.1.26.5</ecNumber>
    </recommendedName>
    <alternativeName>
        <fullName evidence="6">Protein C5</fullName>
    </alternativeName>
</protein>
<evidence type="ECO:0000256" key="6">
    <source>
        <dbReference type="HAMAP-Rule" id="MF_00227"/>
    </source>
</evidence>
<dbReference type="PANTHER" id="PTHR33992">
    <property type="entry name" value="RIBONUCLEASE P PROTEIN COMPONENT"/>
    <property type="match status" value="1"/>
</dbReference>
<dbReference type="EC" id="3.1.26.5" evidence="6 7"/>
<evidence type="ECO:0000256" key="7">
    <source>
        <dbReference type="NCBIfam" id="TIGR00188"/>
    </source>
</evidence>
<evidence type="ECO:0000256" key="4">
    <source>
        <dbReference type="ARBA" id="ARBA00022801"/>
    </source>
</evidence>
<name>A0A2J6WIX8_9BACT</name>
<dbReference type="AlphaFoldDB" id="A0A2J6WIX8"/>
<comment type="function">
    <text evidence="6">RNaseP catalyzes the removal of the 5'-leader sequence from pre-tRNA to produce the mature 5'-terminus. It can also cleave other RNA substrates such as 4.5S RNA. The protein component plays an auxiliary but essential role in vivo by binding to the 5'-leader sequence and broadening the substrate specificity of the ribozyme.</text>
</comment>
<dbReference type="GO" id="GO:0000049">
    <property type="term" value="F:tRNA binding"/>
    <property type="evidence" value="ECO:0007669"/>
    <property type="project" value="UniProtKB-UniRule"/>
</dbReference>
<dbReference type="GO" id="GO:0004526">
    <property type="term" value="F:ribonuclease P activity"/>
    <property type="evidence" value="ECO:0007669"/>
    <property type="project" value="UniProtKB-UniRule"/>
</dbReference>
<evidence type="ECO:0000313" key="9">
    <source>
        <dbReference type="Proteomes" id="UP000242881"/>
    </source>
</evidence>
<dbReference type="PANTHER" id="PTHR33992:SF1">
    <property type="entry name" value="RIBONUCLEASE P PROTEIN COMPONENT"/>
    <property type="match status" value="1"/>
</dbReference>
<dbReference type="HAMAP" id="MF_00227">
    <property type="entry name" value="RNase_P"/>
    <property type="match status" value="1"/>
</dbReference>
<evidence type="ECO:0000256" key="1">
    <source>
        <dbReference type="ARBA" id="ARBA00022694"/>
    </source>
</evidence>
<organism evidence="8 9">
    <name type="scientific">Calditerrivibrio nitroreducens</name>
    <dbReference type="NCBI Taxonomy" id="477976"/>
    <lineage>
        <taxon>Bacteria</taxon>
        <taxon>Pseudomonadati</taxon>
        <taxon>Deferribacterota</taxon>
        <taxon>Deferribacteres</taxon>
        <taxon>Deferribacterales</taxon>
        <taxon>Calditerrivibrionaceae</taxon>
    </lineage>
</organism>
<dbReference type="Proteomes" id="UP000242881">
    <property type="component" value="Unassembled WGS sequence"/>
</dbReference>
<dbReference type="InterPro" id="IPR000100">
    <property type="entry name" value="RNase_P"/>
</dbReference>
<sequence length="118" mass="14074">MGTVEKNERFPKEVRLRKQLEFKYLFKKGKKIYFRYCCIFYIKGSGRVGLVVGKKVSKNSADRNLIKRRLRHIYRTNKEIFKNLDLVILALPSSLKATYWELLDDITQNVKKINDRDD</sequence>
<keyword evidence="3 6" id="KW-0255">Endonuclease</keyword>
<dbReference type="GO" id="GO:0001682">
    <property type="term" value="P:tRNA 5'-leader removal"/>
    <property type="evidence" value="ECO:0007669"/>
    <property type="project" value="UniProtKB-UniRule"/>
</dbReference>
<dbReference type="RefSeq" id="WP_424605747.1">
    <property type="nucleotide sequence ID" value="NZ_JBNAVA010000006.1"/>
</dbReference>
<keyword evidence="1 6" id="KW-0819">tRNA processing</keyword>
<proteinExistence type="inferred from homology"/>
<keyword evidence="4 6" id="KW-0378">Hydrolase</keyword>
<comment type="similarity">
    <text evidence="6">Belongs to the RnpA family.</text>
</comment>
<evidence type="ECO:0000256" key="3">
    <source>
        <dbReference type="ARBA" id="ARBA00022759"/>
    </source>
</evidence>
<comment type="caution">
    <text evidence="8">The sequence shown here is derived from an EMBL/GenBank/DDBJ whole genome shotgun (WGS) entry which is preliminary data.</text>
</comment>
<evidence type="ECO:0000313" key="8">
    <source>
        <dbReference type="EMBL" id="PMP70259.1"/>
    </source>
</evidence>
<dbReference type="GO" id="GO:0030677">
    <property type="term" value="C:ribonuclease P complex"/>
    <property type="evidence" value="ECO:0007669"/>
    <property type="project" value="TreeGrafter"/>
</dbReference>
<comment type="subunit">
    <text evidence="6">Consists of a catalytic RNA component (M1 or rnpB) and a protein subunit.</text>
</comment>
<dbReference type="GO" id="GO:0042781">
    <property type="term" value="F:3'-tRNA processing endoribonuclease activity"/>
    <property type="evidence" value="ECO:0007669"/>
    <property type="project" value="TreeGrafter"/>
</dbReference>
<dbReference type="InterPro" id="IPR014721">
    <property type="entry name" value="Ribsml_uS5_D2-typ_fold_subgr"/>
</dbReference>